<gene>
    <name evidence="1" type="ORF">ERS007688_04120</name>
    <name evidence="2" type="ORF">ERS007741_02603</name>
</gene>
<reference evidence="3 4" key="1">
    <citation type="submission" date="2015-03" db="EMBL/GenBank/DDBJ databases">
        <authorList>
            <consortium name="Pathogen Informatics"/>
        </authorList>
    </citation>
    <scope>NUCLEOTIDE SEQUENCE [LARGE SCALE GENOMIC DNA]</scope>
    <source>
        <strain evidence="1 3">H09601792</strain>
        <strain evidence="2 4">P00601463</strain>
    </source>
</reference>
<dbReference type="Proteomes" id="UP000048600">
    <property type="component" value="Unassembled WGS sequence"/>
</dbReference>
<evidence type="ECO:0000313" key="4">
    <source>
        <dbReference type="Proteomes" id="UP000048600"/>
    </source>
</evidence>
<evidence type="ECO:0008006" key="5">
    <source>
        <dbReference type="Google" id="ProtNLM"/>
    </source>
</evidence>
<name>A0A654TT31_MYCTX</name>
<dbReference type="AlphaFoldDB" id="A0A654TT31"/>
<evidence type="ECO:0000313" key="1">
    <source>
        <dbReference type="EMBL" id="CFE78534.1"/>
    </source>
</evidence>
<dbReference type="Proteomes" id="UP000046947">
    <property type="component" value="Unassembled WGS sequence"/>
</dbReference>
<organism evidence="1 3">
    <name type="scientific">Mycobacterium tuberculosis</name>
    <dbReference type="NCBI Taxonomy" id="1773"/>
    <lineage>
        <taxon>Bacteria</taxon>
        <taxon>Bacillati</taxon>
        <taxon>Actinomycetota</taxon>
        <taxon>Actinomycetes</taxon>
        <taxon>Mycobacteriales</taxon>
        <taxon>Mycobacteriaceae</taxon>
        <taxon>Mycobacterium</taxon>
        <taxon>Mycobacterium tuberculosis complex</taxon>
    </lineage>
</organism>
<sequence length="134" mass="14367">MYPGCTGVMNRAAYSSKGMLGSGSRLSVPPMTNAVTPGPPLPTTKTSGLAGLPKPICPLPVMPMPIFQLPVFPMPRFLSPIFPMPMLASPRFPKPMFALPMLSLPMLPTPTFPLPRFPLANWASTFCSCCCKPS</sequence>
<evidence type="ECO:0000313" key="2">
    <source>
        <dbReference type="EMBL" id="COW49894.1"/>
    </source>
</evidence>
<proteinExistence type="predicted"/>
<accession>A0A654TT31</accession>
<dbReference type="EMBL" id="CFOH01001087">
    <property type="protein sequence ID" value="CFE78534.1"/>
    <property type="molecule type" value="Genomic_DNA"/>
</dbReference>
<evidence type="ECO:0000313" key="3">
    <source>
        <dbReference type="Proteomes" id="UP000046947"/>
    </source>
</evidence>
<dbReference type="EMBL" id="CHKL01000313">
    <property type="protein sequence ID" value="COW49894.1"/>
    <property type="molecule type" value="Genomic_DNA"/>
</dbReference>
<protein>
    <recommendedName>
        <fullName evidence="5">Exported repetitive protein PirG</fullName>
    </recommendedName>
</protein>